<feature type="region of interest" description="Disordered" evidence="2">
    <location>
        <begin position="226"/>
        <end position="521"/>
    </location>
</feature>
<evidence type="ECO:0000313" key="5">
    <source>
        <dbReference type="Proteomes" id="UP001604336"/>
    </source>
</evidence>
<keyword evidence="5" id="KW-1185">Reference proteome</keyword>
<dbReference type="Proteomes" id="UP001604336">
    <property type="component" value="Unassembled WGS sequence"/>
</dbReference>
<evidence type="ECO:0000259" key="3">
    <source>
        <dbReference type="Pfam" id="PF07223"/>
    </source>
</evidence>
<accession>A0ABD1SK82</accession>
<protein>
    <submittedName>
        <fullName evidence="4">Protein enabled</fullName>
    </submittedName>
</protein>
<comment type="caution">
    <text evidence="4">The sequence shown here is derived from an EMBL/GenBank/DDBJ whole genome shotgun (WGS) entry which is preliminary data.</text>
</comment>
<feature type="region of interest" description="Disordered" evidence="2">
    <location>
        <begin position="19"/>
        <end position="80"/>
    </location>
</feature>
<evidence type="ECO:0000313" key="4">
    <source>
        <dbReference type="EMBL" id="KAL2500077.1"/>
    </source>
</evidence>
<feature type="compositionally biased region" description="Basic and acidic residues" evidence="2">
    <location>
        <begin position="38"/>
        <end position="49"/>
    </location>
</feature>
<feature type="coiled-coil region" evidence="1">
    <location>
        <begin position="146"/>
        <end position="226"/>
    </location>
</feature>
<dbReference type="PANTHER" id="PTHR31805:SF14">
    <property type="entry name" value="RECEPTOR-LIKE KINASE, PUTATIVE (DUF1421)-RELATED"/>
    <property type="match status" value="1"/>
</dbReference>
<feature type="compositionally biased region" description="Low complexity" evidence="2">
    <location>
        <begin position="440"/>
        <end position="480"/>
    </location>
</feature>
<dbReference type="AlphaFoldDB" id="A0ABD1SK82"/>
<organism evidence="4 5">
    <name type="scientific">Abeliophyllum distichum</name>
    <dbReference type="NCBI Taxonomy" id="126358"/>
    <lineage>
        <taxon>Eukaryota</taxon>
        <taxon>Viridiplantae</taxon>
        <taxon>Streptophyta</taxon>
        <taxon>Embryophyta</taxon>
        <taxon>Tracheophyta</taxon>
        <taxon>Spermatophyta</taxon>
        <taxon>Magnoliopsida</taxon>
        <taxon>eudicotyledons</taxon>
        <taxon>Gunneridae</taxon>
        <taxon>Pentapetalae</taxon>
        <taxon>asterids</taxon>
        <taxon>lamiids</taxon>
        <taxon>Lamiales</taxon>
        <taxon>Oleaceae</taxon>
        <taxon>Forsythieae</taxon>
        <taxon>Abeliophyllum</taxon>
    </lineage>
</organism>
<feature type="compositionally biased region" description="Low complexity" evidence="2">
    <location>
        <begin position="345"/>
        <end position="362"/>
    </location>
</feature>
<dbReference type="PANTHER" id="PTHR31805">
    <property type="entry name" value="RECEPTOR-LIKE KINASE, PUTATIVE (DUF1421)-RELATED"/>
    <property type="match status" value="1"/>
</dbReference>
<dbReference type="EMBL" id="JBFOLK010000007">
    <property type="protein sequence ID" value="KAL2500077.1"/>
    <property type="molecule type" value="Genomic_DNA"/>
</dbReference>
<gene>
    <name evidence="4" type="ORF">Adt_25627</name>
</gene>
<dbReference type="Pfam" id="PF07223">
    <property type="entry name" value="DUF1421"/>
    <property type="match status" value="1"/>
</dbReference>
<proteinExistence type="predicted"/>
<reference evidence="5" key="1">
    <citation type="submission" date="2024-07" db="EMBL/GenBank/DDBJ databases">
        <title>Two chromosome-level genome assemblies of Korean endemic species Abeliophyllum distichum and Forsythia ovata (Oleaceae).</title>
        <authorList>
            <person name="Jang H."/>
        </authorList>
    </citation>
    <scope>NUCLEOTIDE SEQUENCE [LARGE SCALE GENOMIC DNA]</scope>
</reference>
<feature type="compositionally biased region" description="Pro residues" evidence="2">
    <location>
        <begin position="322"/>
        <end position="344"/>
    </location>
</feature>
<name>A0ABD1SK82_9LAMI</name>
<evidence type="ECO:0000256" key="2">
    <source>
        <dbReference type="SAM" id="MobiDB-lite"/>
    </source>
</evidence>
<dbReference type="InterPro" id="IPR010820">
    <property type="entry name" value="DUF1421"/>
</dbReference>
<feature type="compositionally biased region" description="Polar residues" evidence="2">
    <location>
        <begin position="286"/>
        <end position="296"/>
    </location>
</feature>
<feature type="compositionally biased region" description="Gly residues" evidence="2">
    <location>
        <begin position="505"/>
        <end position="514"/>
    </location>
</feature>
<feature type="compositionally biased region" description="Polar residues" evidence="2">
    <location>
        <begin position="226"/>
        <end position="241"/>
    </location>
</feature>
<evidence type="ECO:0000256" key="1">
    <source>
        <dbReference type="SAM" id="Coils"/>
    </source>
</evidence>
<feature type="compositionally biased region" description="Pro residues" evidence="2">
    <location>
        <begin position="257"/>
        <end position="278"/>
    </location>
</feature>
<dbReference type="Gene3D" id="1.20.5.340">
    <property type="match status" value="1"/>
</dbReference>
<keyword evidence="1" id="KW-0175">Coiled coil</keyword>
<feature type="domain" description="DUF1421" evidence="3">
    <location>
        <begin position="521"/>
        <end position="564"/>
    </location>
</feature>
<feature type="compositionally biased region" description="Low complexity" evidence="2">
    <location>
        <begin position="242"/>
        <end position="256"/>
    </location>
</feature>
<sequence>MNNNTTSQFMDKQIMDLSNSQTNNKNSNDDFIDFMNRPSEDHNRRKDDIVPSYDFLPIRPTGGSTSSPPPLRSMNFDSGNDEAPIRTWNSLDSKTNSSSVRNYSSLDGIEPAKVILEKDHKAIDASLVSEIDRAMKKYADNLMHAMDGVSARLSQLETRTRNLENSVDDLKVSVGDNHGSTDGKLRQLENILREVQTGVQFIKDKQEIVEAQLQIAKLQVSKVEQQVENPSTAHTDSTQPGASAHHQSHHQLSIVPPTQPPPPLSLPNAPPPLPPQQNLPPQVQLHNQYSQNQVPSVPQRESYFHPPGQTPENPSQQYQTPPVQPQQIAPPSPPLQQQYQPPPQQHYSQLHPPQQHYSQSQQHPPPQPHSTIPPVNPAQPQLPLGRHPEETPYIQPPTYPPSIRQPGPPPSHPSSGAPPSQQFYGPPSNMYEPPSSRPNSVYSGSYDPSSGSGEPYYSGSPSQYGSGSPVKLQHSSSMLGQSGGSGYPQLPTARILPQAPPTASGVGGGSGSTGTGNRVPVDDVVDKVTSMGFSRDQVRATVRKLTESGQSVDLNIVLDKLMNDGDVQAPRGVLVYACITKFVLRSRKPVTMMAVDQLILAKSVNYSLKLTR</sequence>